<name>A0ABU7UKI2_9CLOT</name>
<organism evidence="2 3">
    <name type="scientific">Clostridium frigoriphilum</name>
    <dbReference type="NCBI Taxonomy" id="443253"/>
    <lineage>
        <taxon>Bacteria</taxon>
        <taxon>Bacillati</taxon>
        <taxon>Bacillota</taxon>
        <taxon>Clostridia</taxon>
        <taxon>Eubacteriales</taxon>
        <taxon>Clostridiaceae</taxon>
        <taxon>Clostridium</taxon>
    </lineage>
</organism>
<accession>A0ABU7UKI2</accession>
<reference evidence="2 3" key="1">
    <citation type="submission" date="2023-11" db="EMBL/GenBank/DDBJ databases">
        <title>Draft genome sequence of a psychrophilic Clostridium strain from permafrost water brine.</title>
        <authorList>
            <person name="Shcherbakova V.A."/>
            <person name="Trubitsyn V.E."/>
            <person name="Zakharyuk A.G."/>
        </authorList>
    </citation>
    <scope>NUCLEOTIDE SEQUENCE [LARGE SCALE GENOMIC DNA]</scope>
    <source>
        <strain evidence="2 3">14F</strain>
    </source>
</reference>
<dbReference type="EMBL" id="JAZHFS010000002">
    <property type="protein sequence ID" value="MEF2111359.1"/>
    <property type="molecule type" value="Genomic_DNA"/>
</dbReference>
<evidence type="ECO:0000313" key="3">
    <source>
        <dbReference type="Proteomes" id="UP001498469"/>
    </source>
</evidence>
<evidence type="ECO:0000256" key="1">
    <source>
        <dbReference type="SAM" id="Phobius"/>
    </source>
</evidence>
<keyword evidence="1" id="KW-1133">Transmembrane helix</keyword>
<gene>
    <name evidence="2" type="ORF">SJI18_03440</name>
</gene>
<sequence>MFLLVIIFYLIIIFLETVPLLKEKNKGKTILYFTLIIFSMTISILLSLGVQLPSPSNIIKNIVVSIFGKSN</sequence>
<comment type="caution">
    <text evidence="2">The sequence shown here is derived from an EMBL/GenBank/DDBJ whole genome shotgun (WGS) entry which is preliminary data.</text>
</comment>
<keyword evidence="1" id="KW-0472">Membrane</keyword>
<protein>
    <submittedName>
        <fullName evidence="2">Uncharacterized protein</fullName>
    </submittedName>
</protein>
<evidence type="ECO:0000313" key="2">
    <source>
        <dbReference type="EMBL" id="MEF2111359.1"/>
    </source>
</evidence>
<keyword evidence="1" id="KW-0812">Transmembrane</keyword>
<keyword evidence="3" id="KW-1185">Reference proteome</keyword>
<proteinExistence type="predicted"/>
<dbReference type="Proteomes" id="UP001498469">
    <property type="component" value="Unassembled WGS sequence"/>
</dbReference>
<dbReference type="RefSeq" id="WP_216248418.1">
    <property type="nucleotide sequence ID" value="NZ_JAZHFS010000002.1"/>
</dbReference>
<feature type="transmembrane region" description="Helical" evidence="1">
    <location>
        <begin position="30"/>
        <end position="50"/>
    </location>
</feature>